<dbReference type="EMBL" id="JARJLR010000292">
    <property type="protein sequence ID" value="MDF3843636.1"/>
    <property type="molecule type" value="Genomic_DNA"/>
</dbReference>
<dbReference type="RefSeq" id="WP_009623002.1">
    <property type="nucleotide sequence ID" value="NZ_BDGS01000001.1"/>
</dbReference>
<accession>A0A1A9KB83</accession>
<dbReference type="Proteomes" id="UP001220662">
    <property type="component" value="Unassembled WGS sequence"/>
</dbReference>
<reference evidence="1 3" key="1">
    <citation type="submission" date="2016-05" db="EMBL/GenBank/DDBJ databases">
        <title>Genome Sequence of Pseudomonas citronellolis Strain SJTE-3, an Estrogens and Persistent Organic Pollutants degradation strain.</title>
        <authorList>
            <person name="Liang R."/>
        </authorList>
    </citation>
    <scope>NUCLEOTIDE SEQUENCE [LARGE SCALE GENOMIC DNA]</scope>
    <source>
        <strain evidence="1 3">SJTE-3</strain>
    </source>
</reference>
<dbReference type="AlphaFoldDB" id="A0A1A9KB83"/>
<dbReference type="Proteomes" id="UP000077748">
    <property type="component" value="Chromosome"/>
</dbReference>
<evidence type="ECO:0000313" key="3">
    <source>
        <dbReference type="Proteomes" id="UP000077748"/>
    </source>
</evidence>
<proteinExistence type="predicted"/>
<dbReference type="EMBL" id="CP015878">
    <property type="protein sequence ID" value="ANI14729.1"/>
    <property type="molecule type" value="Genomic_DNA"/>
</dbReference>
<protein>
    <submittedName>
        <fullName evidence="1">Uncharacterized protein</fullName>
    </submittedName>
</protein>
<gene>
    <name evidence="1" type="ORF">A9C11_12340</name>
    <name evidence="2" type="ORF">P3W55_18130</name>
</gene>
<name>A0A1A9KB83_9PSED</name>
<reference evidence="2" key="2">
    <citation type="submission" date="2023-03" db="EMBL/GenBank/DDBJ databases">
        <title>Draft assemblies of triclosan tolerant bacteria isolated from returned activated sludge.</title>
        <authorList>
            <person name="Van Hamelsveld S."/>
        </authorList>
    </citation>
    <scope>NUCLEOTIDE SEQUENCE</scope>
    <source>
        <strain evidence="2">GW210015_S63</strain>
    </source>
</reference>
<sequence length="74" mass="8178">MILRGMAQMHIDDLPPGFQSLVRGLADGEPLGFVWVVFYQGRIFGAYPCADQALRKVTEIEHCISEDEVPSAQG</sequence>
<evidence type="ECO:0000313" key="2">
    <source>
        <dbReference type="EMBL" id="MDF3843636.1"/>
    </source>
</evidence>
<organism evidence="1 3">
    <name type="scientific">Pseudomonas citronellolis</name>
    <dbReference type="NCBI Taxonomy" id="53408"/>
    <lineage>
        <taxon>Bacteria</taxon>
        <taxon>Pseudomonadati</taxon>
        <taxon>Pseudomonadota</taxon>
        <taxon>Gammaproteobacteria</taxon>
        <taxon>Pseudomonadales</taxon>
        <taxon>Pseudomonadaceae</taxon>
        <taxon>Pseudomonas</taxon>
    </lineage>
</organism>
<evidence type="ECO:0000313" key="1">
    <source>
        <dbReference type="EMBL" id="ANI14729.1"/>
    </source>
</evidence>